<keyword evidence="7" id="KW-1185">Reference proteome</keyword>
<dbReference type="EMBL" id="HG713142">
    <property type="protein sequence ID" value="CDJ52495.1"/>
    <property type="molecule type" value="Genomic_DNA"/>
</dbReference>
<reference evidence="6" key="1">
    <citation type="submission" date="2013-10" db="EMBL/GenBank/DDBJ databases">
        <title>Genomic analysis of the causative agents of coccidiosis in chickens.</title>
        <authorList>
            <person name="Reid A.J."/>
            <person name="Blake D."/>
            <person name="Billington K."/>
            <person name="Browne H."/>
            <person name="Dunn M."/>
            <person name="Hung S."/>
            <person name="Kawahara F."/>
            <person name="Miranda-Saavedra D."/>
            <person name="Mourier T."/>
            <person name="Nagra H."/>
            <person name="Otto T.D."/>
            <person name="Rawlings N."/>
            <person name="Sanchez A."/>
            <person name="Sanders M."/>
            <person name="Subramaniam C."/>
            <person name="Tay Y."/>
            <person name="Dear P."/>
            <person name="Doerig C."/>
            <person name="Gruber A."/>
            <person name="Parkinson J."/>
            <person name="Shirley M."/>
            <person name="Wan K.L."/>
            <person name="Berriman M."/>
            <person name="Tomley F."/>
            <person name="Pain A."/>
        </authorList>
    </citation>
    <scope>NUCLEOTIDE SEQUENCE [LARGE SCALE GENOMIC DNA]</scope>
    <source>
        <strain evidence="6">Houghton</strain>
    </source>
</reference>
<dbReference type="InterPro" id="IPR027413">
    <property type="entry name" value="GROEL-like_equatorial_sf"/>
</dbReference>
<dbReference type="Proteomes" id="UP000030750">
    <property type="component" value="Unassembled WGS sequence"/>
</dbReference>
<accession>U6LXI0</accession>
<evidence type="ECO:0000256" key="5">
    <source>
        <dbReference type="RuleBase" id="RU004187"/>
    </source>
</evidence>
<dbReference type="Pfam" id="PF00118">
    <property type="entry name" value="Cpn60_TCP1"/>
    <property type="match status" value="2"/>
</dbReference>
<dbReference type="InterPro" id="IPR027410">
    <property type="entry name" value="TCP-1-like_intermed_sf"/>
</dbReference>
<dbReference type="AlphaFoldDB" id="U6LXI0"/>
<dbReference type="Gene3D" id="3.50.7.10">
    <property type="entry name" value="GroEL"/>
    <property type="match status" value="1"/>
</dbReference>
<evidence type="ECO:0000256" key="2">
    <source>
        <dbReference type="ARBA" id="ARBA00022741"/>
    </source>
</evidence>
<evidence type="ECO:0000313" key="6">
    <source>
        <dbReference type="EMBL" id="CDJ52495.1"/>
    </source>
</evidence>
<dbReference type="GO" id="GO:0140662">
    <property type="term" value="F:ATP-dependent protein folding chaperone"/>
    <property type="evidence" value="ECO:0007669"/>
    <property type="project" value="InterPro"/>
</dbReference>
<dbReference type="GO" id="GO:0005524">
    <property type="term" value="F:ATP binding"/>
    <property type="evidence" value="ECO:0007669"/>
    <property type="project" value="UniProtKB-KW"/>
</dbReference>
<dbReference type="PROSITE" id="PS00995">
    <property type="entry name" value="TCP1_3"/>
    <property type="match status" value="1"/>
</dbReference>
<dbReference type="VEuPathDB" id="ToxoDB:EBH_0050000"/>
<evidence type="ECO:0000313" key="7">
    <source>
        <dbReference type="Proteomes" id="UP000030750"/>
    </source>
</evidence>
<comment type="similarity">
    <text evidence="1 5">Belongs to the TCP-1 chaperonin family.</text>
</comment>
<dbReference type="InterPro" id="IPR002194">
    <property type="entry name" value="Chaperonin_TCP-1_CS"/>
</dbReference>
<dbReference type="GO" id="GO:0051082">
    <property type="term" value="F:unfolded protein binding"/>
    <property type="evidence" value="ECO:0007669"/>
    <property type="project" value="InterPro"/>
</dbReference>
<dbReference type="OrthoDB" id="1935484at2759"/>
<sequence>MDKLIEGENGSATITNDGATLLNLLQVKHPAAALLVDVAQSQDLEVGDGTTSVAVLAGELLQETKTLIEEGMSPQVIVKGLRAARDLMVVKAVSLLGDNLDCSQVGVKKETGGSYGDSSVIDGVAFKKTFSYAGFEQQPKKILSPKILLLNLELELKAEKENAEVRLSDPDVRKETKRRQKGDKKETPVSFCSLGPLFAGSGGCFSFSCLLSVSFLF</sequence>
<keyword evidence="4 5" id="KW-0143">Chaperone</keyword>
<dbReference type="InterPro" id="IPR017998">
    <property type="entry name" value="Chaperone_TCP-1"/>
</dbReference>
<keyword evidence="2 5" id="KW-0547">Nucleotide-binding</keyword>
<dbReference type="SUPFAM" id="SSF52029">
    <property type="entry name" value="GroEL apical domain-like"/>
    <property type="match status" value="1"/>
</dbReference>
<dbReference type="PRINTS" id="PR00304">
    <property type="entry name" value="TCOMPLEXTCP1"/>
</dbReference>
<dbReference type="Gene3D" id="3.30.260.10">
    <property type="entry name" value="TCP-1-like chaperonin intermediate domain"/>
    <property type="match status" value="1"/>
</dbReference>
<proteinExistence type="inferred from homology"/>
<protein>
    <submittedName>
        <fullName evidence="6">TCP-1/cpn60 family chaperonin, putative</fullName>
    </submittedName>
</protein>
<gene>
    <name evidence="6" type="ORF">EBH_0050000</name>
</gene>
<dbReference type="InterPro" id="IPR002423">
    <property type="entry name" value="Cpn60/GroEL/TCP-1"/>
</dbReference>
<keyword evidence="3 5" id="KW-0067">ATP-binding</keyword>
<dbReference type="InterPro" id="IPR027409">
    <property type="entry name" value="GroEL-like_apical_dom_sf"/>
</dbReference>
<dbReference type="GO" id="GO:0016887">
    <property type="term" value="F:ATP hydrolysis activity"/>
    <property type="evidence" value="ECO:0007669"/>
    <property type="project" value="InterPro"/>
</dbReference>
<name>U6LXI0_9EIME</name>
<dbReference type="Gene3D" id="1.10.560.10">
    <property type="entry name" value="GroEL-like equatorial domain"/>
    <property type="match status" value="1"/>
</dbReference>
<dbReference type="PANTHER" id="PTHR11353">
    <property type="entry name" value="CHAPERONIN"/>
    <property type="match status" value="1"/>
</dbReference>
<evidence type="ECO:0000256" key="3">
    <source>
        <dbReference type="ARBA" id="ARBA00022840"/>
    </source>
</evidence>
<evidence type="ECO:0000256" key="1">
    <source>
        <dbReference type="ARBA" id="ARBA00008020"/>
    </source>
</evidence>
<dbReference type="PROSITE" id="PS00751">
    <property type="entry name" value="TCP1_2"/>
    <property type="match status" value="1"/>
</dbReference>
<dbReference type="SUPFAM" id="SSF48592">
    <property type="entry name" value="GroEL equatorial domain-like"/>
    <property type="match status" value="1"/>
</dbReference>
<evidence type="ECO:0000256" key="4">
    <source>
        <dbReference type="ARBA" id="ARBA00023186"/>
    </source>
</evidence>
<reference evidence="6" key="2">
    <citation type="submission" date="2013-10" db="EMBL/GenBank/DDBJ databases">
        <authorList>
            <person name="Aslett M."/>
        </authorList>
    </citation>
    <scope>NUCLEOTIDE SEQUENCE [LARGE SCALE GENOMIC DNA]</scope>
    <source>
        <strain evidence="6">Houghton</strain>
    </source>
</reference>
<organism evidence="6 7">
    <name type="scientific">Eimeria brunetti</name>
    <dbReference type="NCBI Taxonomy" id="51314"/>
    <lineage>
        <taxon>Eukaryota</taxon>
        <taxon>Sar</taxon>
        <taxon>Alveolata</taxon>
        <taxon>Apicomplexa</taxon>
        <taxon>Conoidasida</taxon>
        <taxon>Coccidia</taxon>
        <taxon>Eucoccidiorida</taxon>
        <taxon>Eimeriorina</taxon>
        <taxon>Eimeriidae</taxon>
        <taxon>Eimeria</taxon>
    </lineage>
</organism>